<dbReference type="SUPFAM" id="SSF56935">
    <property type="entry name" value="Porins"/>
    <property type="match status" value="1"/>
</dbReference>
<comment type="similarity">
    <text evidence="8 9">Belongs to the TonB-dependent receptor family.</text>
</comment>
<evidence type="ECO:0000313" key="15">
    <source>
        <dbReference type="Proteomes" id="UP000294555"/>
    </source>
</evidence>
<evidence type="ECO:0000256" key="11">
    <source>
        <dbReference type="SAM" id="SignalP"/>
    </source>
</evidence>
<dbReference type="Pfam" id="PF07715">
    <property type="entry name" value="Plug"/>
    <property type="match status" value="1"/>
</dbReference>
<evidence type="ECO:0000259" key="13">
    <source>
        <dbReference type="Pfam" id="PF07715"/>
    </source>
</evidence>
<dbReference type="InterPro" id="IPR012910">
    <property type="entry name" value="Plug_dom"/>
</dbReference>
<keyword evidence="15" id="KW-1185">Reference proteome</keyword>
<evidence type="ECO:0000256" key="1">
    <source>
        <dbReference type="ARBA" id="ARBA00004571"/>
    </source>
</evidence>
<reference evidence="14 15" key="1">
    <citation type="submission" date="2019-02" db="EMBL/GenBank/DDBJ databases">
        <title>Investigation of anaerobic lignin degradation for improved lignocellulosic biofuels.</title>
        <authorList>
            <person name="Deangelis K."/>
        </authorList>
    </citation>
    <scope>NUCLEOTIDE SEQUENCE [LARGE SCALE GENOMIC DNA]</scope>
    <source>
        <strain evidence="14 15">159R</strain>
    </source>
</reference>
<evidence type="ECO:0000259" key="12">
    <source>
        <dbReference type="Pfam" id="PF00593"/>
    </source>
</evidence>
<evidence type="ECO:0000256" key="6">
    <source>
        <dbReference type="ARBA" id="ARBA00023136"/>
    </source>
</evidence>
<evidence type="ECO:0000256" key="7">
    <source>
        <dbReference type="ARBA" id="ARBA00023237"/>
    </source>
</evidence>
<evidence type="ECO:0000256" key="2">
    <source>
        <dbReference type="ARBA" id="ARBA00022448"/>
    </source>
</evidence>
<dbReference type="Proteomes" id="UP000294555">
    <property type="component" value="Unassembled WGS sequence"/>
</dbReference>
<dbReference type="Gene3D" id="2.170.130.10">
    <property type="entry name" value="TonB-dependent receptor, plug domain"/>
    <property type="match status" value="1"/>
</dbReference>
<dbReference type="RefSeq" id="WP_207917984.1">
    <property type="nucleotide sequence ID" value="NZ_SJOI01000001.1"/>
</dbReference>
<evidence type="ECO:0000256" key="8">
    <source>
        <dbReference type="PROSITE-ProRule" id="PRU01360"/>
    </source>
</evidence>
<keyword evidence="4 8" id="KW-0812">Transmembrane</keyword>
<keyword evidence="3 8" id="KW-1134">Transmembrane beta strand</keyword>
<gene>
    <name evidence="14" type="ORF">EZJ58_4494</name>
</gene>
<evidence type="ECO:0000256" key="3">
    <source>
        <dbReference type="ARBA" id="ARBA00022452"/>
    </source>
</evidence>
<name>A0A4V2Q3D0_9GAMM</name>
<comment type="caution">
    <text evidence="14">The sequence shown here is derived from an EMBL/GenBank/DDBJ whole genome shotgun (WGS) entry which is preliminary data.</text>
</comment>
<organism evidence="14 15">
    <name type="scientific">Sodalis ligni</name>
    <dbReference type="NCBI Taxonomy" id="2697027"/>
    <lineage>
        <taxon>Bacteria</taxon>
        <taxon>Pseudomonadati</taxon>
        <taxon>Pseudomonadota</taxon>
        <taxon>Gammaproteobacteria</taxon>
        <taxon>Enterobacterales</taxon>
        <taxon>Bruguierivoracaceae</taxon>
        <taxon>Sodalis</taxon>
    </lineage>
</organism>
<sequence>MVKNTVFKRRSASICKRLLLPFAIVVLTPLAQYAQAADDYIAPAADDVAPAAGDIAPPGGNNAADAVVPAAGTTSAKQTGKDNKTSEGTAVPDQNLQRITVTGSRIPRAQTEGPSPVTVITGEEMAARGFRNVYDALASQTQNTGMTQGEDYGNTWQPAANALNLRGLGPNHTLVLINGRRIADYPSPYDGSVNFTNIANIPSVIIDRIEILSSGASAIYGSDAIAGVVNIILKNKAQGVDVNLRGGTSERGGGNNQRLQISGGGSWDTFDGFFGFEALKRDPIWASDRGIMDSYPSGTTVSSRQNLLTGQYLNPGCQGFGGVFGGHVSSPKGKCITDQYYNNYWTVQSQKEDYDGYASGTWHLNDTAKAFANILFGFDHTQNNTRGPSFTSPDFYNANTGNIERWQRYFSPEEIGGRESNNSMYDETTWTGTVGYGDKFANTNWDYELAYTRSEYASDRKTHYQLLSGIKDYYLGPQMGEQDGYPVYAPDASRFDRPLTSKEWNKYSGVLDQESKSMSQTYSFTTNGDVFELPAGPVGFAGVAEFGKQSYFITPDNHLSDGSFYNTTPSSRSGGSRDRYALGGEFSVPVTETVLASLAGRWDQYKFSGRSEEDITYNTGLEWRPVKSLLVRGSYSTSFRAPDLNYLYQSDTYGYYPAQKDYYGCAKGVDGACDQGRVDYVQSGTPDLKSEHGKSWDYGIVYSPSSNIDFSTDFWRVEISDLLTTVDVNRLLQDEYQCRTSGDTGSYCQGVLSQVQRNPAGSTVDPNKLQTVHINAINAASERASGLDFKTNARWSAGNWGDFSSMIGYSLVLSHYYKESDDAPTINLRDDYTQSWDWRSKVNGSLTWNYRDYTSTLFVTRYGSVANAAGSGRLTPWAVFNGSVRYQVTPRASVGLTVNNLLNKIKKDDSAGWPYYPTGNYDPYGRMWWLDISYHFG</sequence>
<evidence type="ECO:0000256" key="10">
    <source>
        <dbReference type="SAM" id="MobiDB-lite"/>
    </source>
</evidence>
<keyword evidence="2 8" id="KW-0813">Transport</keyword>
<evidence type="ECO:0000313" key="14">
    <source>
        <dbReference type="EMBL" id="TCL06258.1"/>
    </source>
</evidence>
<keyword evidence="6 8" id="KW-0472">Membrane</keyword>
<evidence type="ECO:0000256" key="5">
    <source>
        <dbReference type="ARBA" id="ARBA00023077"/>
    </source>
</evidence>
<dbReference type="EMBL" id="SJOI01000001">
    <property type="protein sequence ID" value="TCL06258.1"/>
    <property type="molecule type" value="Genomic_DNA"/>
</dbReference>
<protein>
    <submittedName>
        <fullName evidence="14">Outer membrane receptor protein involved in Fe transport</fullName>
    </submittedName>
</protein>
<feature type="domain" description="TonB-dependent receptor-like beta-barrel" evidence="12">
    <location>
        <begin position="389"/>
        <end position="901"/>
    </location>
</feature>
<feature type="signal peptide" evidence="11">
    <location>
        <begin position="1"/>
        <end position="36"/>
    </location>
</feature>
<dbReference type="InterPro" id="IPR000531">
    <property type="entry name" value="Beta-barrel_TonB"/>
</dbReference>
<comment type="subcellular location">
    <subcellularLocation>
        <location evidence="1 8">Cell outer membrane</location>
        <topology evidence="1 8">Multi-pass membrane protein</topology>
    </subcellularLocation>
</comment>
<dbReference type="PANTHER" id="PTHR47234:SF1">
    <property type="entry name" value="TONB-DEPENDENT RECEPTOR"/>
    <property type="match status" value="1"/>
</dbReference>
<feature type="chain" id="PRO_5020748476" evidence="11">
    <location>
        <begin position="37"/>
        <end position="937"/>
    </location>
</feature>
<proteinExistence type="inferred from homology"/>
<dbReference type="PANTHER" id="PTHR47234">
    <property type="match status" value="1"/>
</dbReference>
<feature type="compositionally biased region" description="Polar residues" evidence="10">
    <location>
        <begin position="86"/>
        <end position="96"/>
    </location>
</feature>
<keyword evidence="14" id="KW-0675">Receptor</keyword>
<keyword evidence="11" id="KW-0732">Signal</keyword>
<dbReference type="AlphaFoldDB" id="A0A4V2Q3D0"/>
<accession>A0A4V2Q3D0</accession>
<dbReference type="GO" id="GO:0009279">
    <property type="term" value="C:cell outer membrane"/>
    <property type="evidence" value="ECO:0007669"/>
    <property type="project" value="UniProtKB-SubCell"/>
</dbReference>
<evidence type="ECO:0000256" key="9">
    <source>
        <dbReference type="RuleBase" id="RU003357"/>
    </source>
</evidence>
<dbReference type="Gene3D" id="2.40.170.20">
    <property type="entry name" value="TonB-dependent receptor, beta-barrel domain"/>
    <property type="match status" value="1"/>
</dbReference>
<dbReference type="InterPro" id="IPR036942">
    <property type="entry name" value="Beta-barrel_TonB_sf"/>
</dbReference>
<dbReference type="PROSITE" id="PS52016">
    <property type="entry name" value="TONB_DEPENDENT_REC_3"/>
    <property type="match status" value="1"/>
</dbReference>
<keyword evidence="5 9" id="KW-0798">TonB box</keyword>
<feature type="domain" description="TonB-dependent receptor plug" evidence="13">
    <location>
        <begin position="111"/>
        <end position="228"/>
    </location>
</feature>
<dbReference type="InterPro" id="IPR037066">
    <property type="entry name" value="Plug_dom_sf"/>
</dbReference>
<evidence type="ECO:0000256" key="4">
    <source>
        <dbReference type="ARBA" id="ARBA00022692"/>
    </source>
</evidence>
<feature type="region of interest" description="Disordered" evidence="10">
    <location>
        <begin position="71"/>
        <end position="96"/>
    </location>
</feature>
<dbReference type="InterPro" id="IPR039426">
    <property type="entry name" value="TonB-dep_rcpt-like"/>
</dbReference>
<keyword evidence="7 8" id="KW-0998">Cell outer membrane</keyword>
<dbReference type="Pfam" id="PF00593">
    <property type="entry name" value="TonB_dep_Rec_b-barrel"/>
    <property type="match status" value="1"/>
</dbReference>